<accession>A0A2J7ZQ29</accession>
<dbReference type="EMBL" id="PGGS01000669">
    <property type="protein sequence ID" value="PNH02362.1"/>
    <property type="molecule type" value="Genomic_DNA"/>
</dbReference>
<protein>
    <submittedName>
        <fullName evidence="1">Uncharacterized protein</fullName>
    </submittedName>
</protein>
<gene>
    <name evidence="1" type="ORF">TSOC_011667</name>
</gene>
<proteinExistence type="predicted"/>
<evidence type="ECO:0000313" key="2">
    <source>
        <dbReference type="Proteomes" id="UP000236333"/>
    </source>
</evidence>
<keyword evidence="2" id="KW-1185">Reference proteome</keyword>
<organism evidence="1 2">
    <name type="scientific">Tetrabaena socialis</name>
    <dbReference type="NCBI Taxonomy" id="47790"/>
    <lineage>
        <taxon>Eukaryota</taxon>
        <taxon>Viridiplantae</taxon>
        <taxon>Chlorophyta</taxon>
        <taxon>core chlorophytes</taxon>
        <taxon>Chlorophyceae</taxon>
        <taxon>CS clade</taxon>
        <taxon>Chlamydomonadales</taxon>
        <taxon>Tetrabaenaceae</taxon>
        <taxon>Tetrabaena</taxon>
    </lineage>
</organism>
<sequence>MGEAVPRGAPMQNDVADSHTALRTGAARRAGADCTVGAVCGCGALAGGGGALELGGAWTHAEHRSDPQPCLS</sequence>
<dbReference type="Proteomes" id="UP000236333">
    <property type="component" value="Unassembled WGS sequence"/>
</dbReference>
<reference evidence="1 2" key="1">
    <citation type="journal article" date="2017" name="Mol. Biol. Evol.">
        <title>The 4-celled Tetrabaena socialis nuclear genome reveals the essential components for genetic control of cell number at the origin of multicellularity in the volvocine lineage.</title>
        <authorList>
            <person name="Featherston J."/>
            <person name="Arakaki Y."/>
            <person name="Hanschen E.R."/>
            <person name="Ferris P.J."/>
            <person name="Michod R.E."/>
            <person name="Olson B.J.S.C."/>
            <person name="Nozaki H."/>
            <person name="Durand P.M."/>
        </authorList>
    </citation>
    <scope>NUCLEOTIDE SEQUENCE [LARGE SCALE GENOMIC DNA]</scope>
    <source>
        <strain evidence="1 2">NIES-571</strain>
    </source>
</reference>
<comment type="caution">
    <text evidence="1">The sequence shown here is derived from an EMBL/GenBank/DDBJ whole genome shotgun (WGS) entry which is preliminary data.</text>
</comment>
<name>A0A2J7ZQ29_9CHLO</name>
<evidence type="ECO:0000313" key="1">
    <source>
        <dbReference type="EMBL" id="PNH02362.1"/>
    </source>
</evidence>
<dbReference type="AlphaFoldDB" id="A0A2J7ZQ29"/>